<feature type="transmembrane region" description="Helical" evidence="2">
    <location>
        <begin position="415"/>
        <end position="436"/>
    </location>
</feature>
<keyword evidence="2" id="KW-0472">Membrane</keyword>
<dbReference type="InterPro" id="IPR050327">
    <property type="entry name" value="Proton-linked_MCT"/>
</dbReference>
<keyword evidence="2" id="KW-0812">Transmembrane</keyword>
<feature type="compositionally biased region" description="Basic and acidic residues" evidence="1">
    <location>
        <begin position="17"/>
        <end position="27"/>
    </location>
</feature>
<protein>
    <recommendedName>
        <fullName evidence="5">Major facilitator superfamily domain-containing protein</fullName>
    </recommendedName>
</protein>
<dbReference type="Proteomes" id="UP000305067">
    <property type="component" value="Unassembled WGS sequence"/>
</dbReference>
<feature type="transmembrane region" description="Helical" evidence="2">
    <location>
        <begin position="201"/>
        <end position="220"/>
    </location>
</feature>
<dbReference type="PANTHER" id="PTHR11360">
    <property type="entry name" value="MONOCARBOXYLATE TRANSPORTER"/>
    <property type="match status" value="1"/>
</dbReference>
<feature type="transmembrane region" description="Helical" evidence="2">
    <location>
        <begin position="331"/>
        <end position="356"/>
    </location>
</feature>
<feature type="transmembrane region" description="Helical" evidence="2">
    <location>
        <begin position="506"/>
        <end position="529"/>
    </location>
</feature>
<feature type="region of interest" description="Disordered" evidence="1">
    <location>
        <begin position="1"/>
        <end position="36"/>
    </location>
</feature>
<accession>A0A5C3PZI5</accession>
<dbReference type="SUPFAM" id="SSF103473">
    <property type="entry name" value="MFS general substrate transporter"/>
    <property type="match status" value="1"/>
</dbReference>
<name>A0A5C3PZI5_9AGAR</name>
<evidence type="ECO:0000256" key="2">
    <source>
        <dbReference type="SAM" id="Phobius"/>
    </source>
</evidence>
<evidence type="ECO:0000313" key="3">
    <source>
        <dbReference type="EMBL" id="TFK95274.1"/>
    </source>
</evidence>
<keyword evidence="4" id="KW-1185">Reference proteome</keyword>
<evidence type="ECO:0000256" key="1">
    <source>
        <dbReference type="SAM" id="MobiDB-lite"/>
    </source>
</evidence>
<dbReference type="InterPro" id="IPR036259">
    <property type="entry name" value="MFS_trans_sf"/>
</dbReference>
<feature type="transmembrane region" description="Helical" evidence="2">
    <location>
        <begin position="253"/>
        <end position="276"/>
    </location>
</feature>
<evidence type="ECO:0000313" key="4">
    <source>
        <dbReference type="Proteomes" id="UP000305067"/>
    </source>
</evidence>
<dbReference type="AlphaFoldDB" id="A0A5C3PZI5"/>
<feature type="transmembrane region" description="Helical" evidence="2">
    <location>
        <begin position="386"/>
        <end position="409"/>
    </location>
</feature>
<evidence type="ECO:0008006" key="5">
    <source>
        <dbReference type="Google" id="ProtNLM"/>
    </source>
</evidence>
<gene>
    <name evidence="3" type="ORF">BDV98DRAFT_587205</name>
</gene>
<proteinExistence type="predicted"/>
<dbReference type="EMBL" id="ML178896">
    <property type="protein sequence ID" value="TFK95274.1"/>
    <property type="molecule type" value="Genomic_DNA"/>
</dbReference>
<sequence>MSPFKKSTIDPDQSTDEDFRRTIEHGRKPNSRLQGADGVEKLRDAHLPGATQLVDDTGPDGGLRAWSTVCGAWLVEFSVVGVAASFGAMHELYAKEYLSDYSVDYRMDRLRSDLHAVCPWAGVWEINGHRTASNGLHRRIAVIFVQPLHAIAHPAPTILSNPPGPSHRICIALGMVFMPSIGVVTKPLYETPESRHGFAMGIRIGGFICLGCLSLAQVLMHQYPKGKLPNEASLSIPASSPSTVAAICKNQPYVLTVLGGFVFNLGLFYPIFNVQLFAREEGFAPTNLIGWFLGIIDLSSCVGRVVLTYLGDRWLSLGVLPMTMFLWKGSAAIVAFCVLYGVFSGGVFALLCPAVFSWDSDRRTSGYDILPTRDVKIVLIRRLGNLGLGIACVPFGIASLVGAFLSTALAHVGSAIISTANSFGGFVFSVIFSHFLRGHVGFAMGIRIGGFICFGCLGLAQVLMHQYLKAKSPTSQTSSKITGDNPAAACQAPPSSSSTVCKNQPYVPTVLCGFVFSLGLFYSIFNVQLFAREEGFASPKLSGWLLGITDLSSCVGRVVLTYLGDRSACDDNVLVEEFCGYYGLLCALWCLFWRSLRLGIACVPFGIASLVGSRPTLRSGDSPKKIKHVLLRFPRPSLHGTHGYPDSLHRGEEFVLRLFLVALMFSLSHKPEGHDVLV</sequence>
<keyword evidence="2" id="KW-1133">Transmembrane helix</keyword>
<feature type="transmembrane region" description="Helical" evidence="2">
    <location>
        <begin position="288"/>
        <end position="311"/>
    </location>
</feature>
<organism evidence="3 4">
    <name type="scientific">Pterulicium gracile</name>
    <dbReference type="NCBI Taxonomy" id="1884261"/>
    <lineage>
        <taxon>Eukaryota</taxon>
        <taxon>Fungi</taxon>
        <taxon>Dikarya</taxon>
        <taxon>Basidiomycota</taxon>
        <taxon>Agaricomycotina</taxon>
        <taxon>Agaricomycetes</taxon>
        <taxon>Agaricomycetidae</taxon>
        <taxon>Agaricales</taxon>
        <taxon>Pleurotineae</taxon>
        <taxon>Pterulaceae</taxon>
        <taxon>Pterulicium</taxon>
    </lineage>
</organism>
<feature type="transmembrane region" description="Helical" evidence="2">
    <location>
        <begin position="448"/>
        <end position="468"/>
    </location>
</feature>
<dbReference type="STRING" id="1884261.A0A5C3PZI5"/>
<reference evidence="3 4" key="1">
    <citation type="journal article" date="2019" name="Nat. Ecol. Evol.">
        <title>Megaphylogeny resolves global patterns of mushroom evolution.</title>
        <authorList>
            <person name="Varga T."/>
            <person name="Krizsan K."/>
            <person name="Foldi C."/>
            <person name="Dima B."/>
            <person name="Sanchez-Garcia M."/>
            <person name="Sanchez-Ramirez S."/>
            <person name="Szollosi G.J."/>
            <person name="Szarkandi J.G."/>
            <person name="Papp V."/>
            <person name="Albert L."/>
            <person name="Andreopoulos W."/>
            <person name="Angelini C."/>
            <person name="Antonin V."/>
            <person name="Barry K.W."/>
            <person name="Bougher N.L."/>
            <person name="Buchanan P."/>
            <person name="Buyck B."/>
            <person name="Bense V."/>
            <person name="Catcheside P."/>
            <person name="Chovatia M."/>
            <person name="Cooper J."/>
            <person name="Damon W."/>
            <person name="Desjardin D."/>
            <person name="Finy P."/>
            <person name="Geml J."/>
            <person name="Haridas S."/>
            <person name="Hughes K."/>
            <person name="Justo A."/>
            <person name="Karasinski D."/>
            <person name="Kautmanova I."/>
            <person name="Kiss B."/>
            <person name="Kocsube S."/>
            <person name="Kotiranta H."/>
            <person name="LaButti K.M."/>
            <person name="Lechner B.E."/>
            <person name="Liimatainen K."/>
            <person name="Lipzen A."/>
            <person name="Lukacs Z."/>
            <person name="Mihaltcheva S."/>
            <person name="Morgado L.N."/>
            <person name="Niskanen T."/>
            <person name="Noordeloos M.E."/>
            <person name="Ohm R.A."/>
            <person name="Ortiz-Santana B."/>
            <person name="Ovrebo C."/>
            <person name="Racz N."/>
            <person name="Riley R."/>
            <person name="Savchenko A."/>
            <person name="Shiryaev A."/>
            <person name="Soop K."/>
            <person name="Spirin V."/>
            <person name="Szebenyi C."/>
            <person name="Tomsovsky M."/>
            <person name="Tulloss R.E."/>
            <person name="Uehling J."/>
            <person name="Grigoriev I.V."/>
            <person name="Vagvolgyi C."/>
            <person name="Papp T."/>
            <person name="Martin F.M."/>
            <person name="Miettinen O."/>
            <person name="Hibbett D.S."/>
            <person name="Nagy L.G."/>
        </authorList>
    </citation>
    <scope>NUCLEOTIDE SEQUENCE [LARGE SCALE GENOMIC DNA]</scope>
    <source>
        <strain evidence="3 4">CBS 309.79</strain>
    </source>
</reference>
<dbReference type="OrthoDB" id="6499973at2759"/>
<dbReference type="Gene3D" id="1.20.1250.20">
    <property type="entry name" value="MFS general substrate transporter like domains"/>
    <property type="match status" value="1"/>
</dbReference>
<dbReference type="PANTHER" id="PTHR11360:SF284">
    <property type="entry name" value="EG:103B4.3 PROTEIN-RELATED"/>
    <property type="match status" value="1"/>
</dbReference>